<reference evidence="2" key="1">
    <citation type="submission" date="2025-08" db="UniProtKB">
        <authorList>
            <consortium name="Ensembl"/>
        </authorList>
    </citation>
    <scope>IDENTIFICATION</scope>
</reference>
<dbReference type="InterPro" id="IPR028850">
    <property type="entry name" value="MUC16"/>
</dbReference>
<protein>
    <recommendedName>
        <fullName evidence="1">SEA domain-containing protein</fullName>
    </recommendedName>
</protein>
<dbReference type="InterPro" id="IPR036364">
    <property type="entry name" value="SEA_dom_sf"/>
</dbReference>
<proteinExistence type="predicted"/>
<sequence>GDNLGADLICTYRNDSTVLQFDRVRVYREISNKTDGITKLDVYSLDQNSLYVNGYNEALLRPTLLPTTTPTAPPNLERFTVNFTVTNLKYKPELGAPSSKEFNSTASTL</sequence>
<organism evidence="2 3">
    <name type="scientific">Sphenodon punctatus</name>
    <name type="common">Tuatara</name>
    <name type="synonym">Hatteria punctata</name>
    <dbReference type="NCBI Taxonomy" id="8508"/>
    <lineage>
        <taxon>Eukaryota</taxon>
        <taxon>Metazoa</taxon>
        <taxon>Chordata</taxon>
        <taxon>Craniata</taxon>
        <taxon>Vertebrata</taxon>
        <taxon>Euteleostomi</taxon>
        <taxon>Lepidosauria</taxon>
        <taxon>Sphenodontia</taxon>
        <taxon>Sphenodontidae</taxon>
        <taxon>Sphenodon</taxon>
    </lineage>
</organism>
<dbReference type="GeneTree" id="ENSGT00440000039287"/>
<dbReference type="PANTHER" id="PTHR14672">
    <property type="entry name" value="MUCIN-16"/>
    <property type="match status" value="1"/>
</dbReference>
<reference evidence="2" key="2">
    <citation type="submission" date="2025-09" db="UniProtKB">
        <authorList>
            <consortium name="Ensembl"/>
        </authorList>
    </citation>
    <scope>IDENTIFICATION</scope>
</reference>
<accession>A0A8D0H7G9</accession>
<dbReference type="PROSITE" id="PS50024">
    <property type="entry name" value="SEA"/>
    <property type="match status" value="2"/>
</dbReference>
<name>A0A8D0H7G9_SPHPU</name>
<evidence type="ECO:0000259" key="1">
    <source>
        <dbReference type="PROSITE" id="PS50024"/>
    </source>
</evidence>
<dbReference type="Proteomes" id="UP000694392">
    <property type="component" value="Unplaced"/>
</dbReference>
<dbReference type="AlphaFoldDB" id="A0A8D0H7G9"/>
<dbReference type="Gene3D" id="3.30.70.960">
    <property type="entry name" value="SEA domain"/>
    <property type="match status" value="2"/>
</dbReference>
<dbReference type="InterPro" id="IPR000082">
    <property type="entry name" value="SEA_dom"/>
</dbReference>
<feature type="domain" description="SEA" evidence="1">
    <location>
        <begin position="75"/>
        <end position="109"/>
    </location>
</feature>
<dbReference type="PANTHER" id="PTHR14672:SF1">
    <property type="entry name" value="MUCIN-16"/>
    <property type="match status" value="1"/>
</dbReference>
<evidence type="ECO:0000313" key="3">
    <source>
        <dbReference type="Proteomes" id="UP000694392"/>
    </source>
</evidence>
<evidence type="ECO:0000313" key="2">
    <source>
        <dbReference type="Ensembl" id="ENSSPUP00000015628.1"/>
    </source>
</evidence>
<keyword evidence="3" id="KW-1185">Reference proteome</keyword>
<feature type="domain" description="SEA" evidence="1">
    <location>
        <begin position="1"/>
        <end position="57"/>
    </location>
</feature>
<dbReference type="SUPFAM" id="SSF82671">
    <property type="entry name" value="SEA domain"/>
    <property type="match status" value="2"/>
</dbReference>
<dbReference type="Ensembl" id="ENSSPUT00000016663.1">
    <property type="protein sequence ID" value="ENSSPUP00000015628.1"/>
    <property type="gene ID" value="ENSSPUG00000012073.1"/>
</dbReference>
<dbReference type="Pfam" id="PF01390">
    <property type="entry name" value="SEA"/>
    <property type="match status" value="1"/>
</dbReference>